<dbReference type="PANTHER" id="PTHR34072">
    <property type="entry name" value="ENZYMATIC POLYPROTEIN-RELATED"/>
    <property type="match status" value="1"/>
</dbReference>
<feature type="non-terminal residue" evidence="2">
    <location>
        <position position="152"/>
    </location>
</feature>
<name>A0ABD0QLI0_CIRMR</name>
<evidence type="ECO:0000313" key="3">
    <source>
        <dbReference type="Proteomes" id="UP001529510"/>
    </source>
</evidence>
<dbReference type="AlphaFoldDB" id="A0ABD0QLI0"/>
<gene>
    <name evidence="2" type="ORF">M9458_018243</name>
</gene>
<protein>
    <recommendedName>
        <fullName evidence="1">Reverse transcriptase/retrotransposon-derived protein RNase H-like domain-containing protein</fullName>
    </recommendedName>
</protein>
<keyword evidence="3" id="KW-1185">Reference proteome</keyword>
<dbReference type="Proteomes" id="UP001529510">
    <property type="component" value="Unassembled WGS sequence"/>
</dbReference>
<dbReference type="InterPro" id="IPR041577">
    <property type="entry name" value="RT_RNaseH_2"/>
</dbReference>
<sequence length="152" mass="17302">KITKHKWNDEATHAFTNLKNSFTTASILKHPDPNLPFVVEVDASDSIGAVLSQRPKAAVEEWRHWLEGAIHPFQTTTDHKNYKYKKNGKRMNLAILASPVHANFYKIPSTPTKLLLQALPIPQHPWSHPFVDFVTDLPLSNEFTTTLVIIDR</sequence>
<dbReference type="InterPro" id="IPR043128">
    <property type="entry name" value="Rev_trsase/Diguanyl_cyclase"/>
</dbReference>
<evidence type="ECO:0000259" key="1">
    <source>
        <dbReference type="Pfam" id="PF17919"/>
    </source>
</evidence>
<dbReference type="PANTHER" id="PTHR34072:SF42">
    <property type="entry name" value="INTEGRASE CATALYTIC DOMAIN-CONTAINING PROTEIN"/>
    <property type="match status" value="1"/>
</dbReference>
<accession>A0ABD0QLI0</accession>
<dbReference type="EMBL" id="JAMKFB020000008">
    <property type="protein sequence ID" value="KAL0186573.1"/>
    <property type="molecule type" value="Genomic_DNA"/>
</dbReference>
<feature type="non-terminal residue" evidence="2">
    <location>
        <position position="1"/>
    </location>
</feature>
<feature type="domain" description="Reverse transcriptase/retrotransposon-derived protein RNase H-like" evidence="1">
    <location>
        <begin position="7"/>
        <end position="55"/>
    </location>
</feature>
<dbReference type="SUPFAM" id="SSF56672">
    <property type="entry name" value="DNA/RNA polymerases"/>
    <property type="match status" value="1"/>
</dbReference>
<proteinExistence type="predicted"/>
<organism evidence="2 3">
    <name type="scientific">Cirrhinus mrigala</name>
    <name type="common">Mrigala</name>
    <dbReference type="NCBI Taxonomy" id="683832"/>
    <lineage>
        <taxon>Eukaryota</taxon>
        <taxon>Metazoa</taxon>
        <taxon>Chordata</taxon>
        <taxon>Craniata</taxon>
        <taxon>Vertebrata</taxon>
        <taxon>Euteleostomi</taxon>
        <taxon>Actinopterygii</taxon>
        <taxon>Neopterygii</taxon>
        <taxon>Teleostei</taxon>
        <taxon>Ostariophysi</taxon>
        <taxon>Cypriniformes</taxon>
        <taxon>Cyprinidae</taxon>
        <taxon>Labeoninae</taxon>
        <taxon>Labeonini</taxon>
        <taxon>Cirrhinus</taxon>
    </lineage>
</organism>
<reference evidence="2 3" key="1">
    <citation type="submission" date="2024-05" db="EMBL/GenBank/DDBJ databases">
        <title>Genome sequencing and assembly of Indian major carp, Cirrhinus mrigala (Hamilton, 1822).</title>
        <authorList>
            <person name="Mohindra V."/>
            <person name="Chowdhury L.M."/>
            <person name="Lal K."/>
            <person name="Jena J.K."/>
        </authorList>
    </citation>
    <scope>NUCLEOTIDE SEQUENCE [LARGE SCALE GENOMIC DNA]</scope>
    <source>
        <strain evidence="2">CM1030</strain>
        <tissue evidence="2">Blood</tissue>
    </source>
</reference>
<dbReference type="Gene3D" id="3.30.70.270">
    <property type="match status" value="1"/>
</dbReference>
<dbReference type="Pfam" id="PF17919">
    <property type="entry name" value="RT_RNaseH_2"/>
    <property type="match status" value="1"/>
</dbReference>
<comment type="caution">
    <text evidence="2">The sequence shown here is derived from an EMBL/GenBank/DDBJ whole genome shotgun (WGS) entry which is preliminary data.</text>
</comment>
<dbReference type="InterPro" id="IPR043502">
    <property type="entry name" value="DNA/RNA_pol_sf"/>
</dbReference>
<evidence type="ECO:0000313" key="2">
    <source>
        <dbReference type="EMBL" id="KAL0186573.1"/>
    </source>
</evidence>